<protein>
    <submittedName>
        <fullName evidence="2">Uncharacterized protein</fullName>
    </submittedName>
</protein>
<dbReference type="EMBL" id="JAUSVS010000007">
    <property type="protein sequence ID" value="MDQ0465565.1"/>
    <property type="molecule type" value="Genomic_DNA"/>
</dbReference>
<evidence type="ECO:0000313" key="3">
    <source>
        <dbReference type="Proteomes" id="UP001228905"/>
    </source>
</evidence>
<keyword evidence="1" id="KW-1133">Transmembrane helix</keyword>
<feature type="transmembrane region" description="Helical" evidence="1">
    <location>
        <begin position="20"/>
        <end position="39"/>
    </location>
</feature>
<proteinExistence type="predicted"/>
<dbReference type="Proteomes" id="UP001228905">
    <property type="component" value="Unassembled WGS sequence"/>
</dbReference>
<evidence type="ECO:0000256" key="1">
    <source>
        <dbReference type="SAM" id="Phobius"/>
    </source>
</evidence>
<dbReference type="RefSeq" id="WP_307351002.1">
    <property type="nucleotide sequence ID" value="NZ_JAUSVS010000007.1"/>
</dbReference>
<comment type="caution">
    <text evidence="2">The sequence shown here is derived from an EMBL/GenBank/DDBJ whole genome shotgun (WGS) entry which is preliminary data.</text>
</comment>
<keyword evidence="1" id="KW-0472">Membrane</keyword>
<reference evidence="2 3" key="1">
    <citation type="submission" date="2023-07" db="EMBL/GenBank/DDBJ databases">
        <title>Genomic Encyclopedia of Type Strains, Phase IV (KMG-IV): sequencing the most valuable type-strain genomes for metagenomic binning, comparative biology and taxonomic classification.</title>
        <authorList>
            <person name="Goeker M."/>
        </authorList>
    </citation>
    <scope>NUCLEOTIDE SEQUENCE [LARGE SCALE GENOMIC DNA]</scope>
    <source>
        <strain evidence="2 3">DSM 18695</strain>
    </source>
</reference>
<gene>
    <name evidence="2" type="ORF">QO010_003354</name>
</gene>
<evidence type="ECO:0000313" key="2">
    <source>
        <dbReference type="EMBL" id="MDQ0465565.1"/>
    </source>
</evidence>
<organism evidence="2 3">
    <name type="scientific">Caulobacter ginsengisoli</name>
    <dbReference type="NCBI Taxonomy" id="400775"/>
    <lineage>
        <taxon>Bacteria</taxon>
        <taxon>Pseudomonadati</taxon>
        <taxon>Pseudomonadota</taxon>
        <taxon>Alphaproteobacteria</taxon>
        <taxon>Caulobacterales</taxon>
        <taxon>Caulobacteraceae</taxon>
        <taxon>Caulobacter</taxon>
    </lineage>
</organism>
<sequence>MTVYKETGKILEPVPEKQKIEWGGIVVVLVIVLIVASQCS</sequence>
<keyword evidence="3" id="KW-1185">Reference proteome</keyword>
<keyword evidence="1" id="KW-0812">Transmembrane</keyword>
<name>A0ABU0IU79_9CAUL</name>
<accession>A0ABU0IU79</accession>